<dbReference type="PRINTS" id="PR00344">
    <property type="entry name" value="BCTRLSENSOR"/>
</dbReference>
<dbReference type="InterPro" id="IPR036890">
    <property type="entry name" value="HATPase_C_sf"/>
</dbReference>
<dbReference type="InterPro" id="IPR050736">
    <property type="entry name" value="Sensor_HK_Regulatory"/>
</dbReference>
<evidence type="ECO:0000313" key="9">
    <source>
        <dbReference type="EMBL" id="TGD43389.1"/>
    </source>
</evidence>
<keyword evidence="7" id="KW-0472">Membrane</keyword>
<feature type="domain" description="Histidine kinase" evidence="8">
    <location>
        <begin position="234"/>
        <end position="453"/>
    </location>
</feature>
<sequence length="479" mass="52852">MIDLHTVRAAWANRFNSDGREKLIKDYVVLLNQVVWQRQASFFAAAVLAALYFDPLWTFSTYALVVVTEMLDMMLARKSKAWDGLDPVVGRQILKGIAFNTILSAVAISVFSITIAVQQTSGGHFTPLFFLFSASLFAAMYNSQMVSILLLRLSIYGGAFLYIALLDVYRYFPPLTSPVWLEFFTIIFVLYFIVDISAKFYRGYQDRLHQMKLLEEENERTKAALEIKSQFLSTVSHELRTPLTSIIGGLDLLNNGVLGEVPENLKPVIGIATKNGHRLASLIDDLLDLQKIEAGEIVFHLKPIDADDMVAEAVESTIGYANKVGIQVVTVPCVEECRFMGDRSRMIQVMNNLLSNALKFSSQGGSVTVRVENLGTRIRILVEDEGVGIPNGAKDRVFGRFSQVDSSDIRKVGGTGLGLNITKQIVERHNGTIDYVSELGVGSTFFIEFDRLTDTGGACAGAELVADAANRNTTGLTTS</sequence>
<dbReference type="EC" id="2.7.13.3" evidence="2"/>
<dbReference type="InterPro" id="IPR005467">
    <property type="entry name" value="His_kinase_dom"/>
</dbReference>
<evidence type="ECO:0000259" key="8">
    <source>
        <dbReference type="PROSITE" id="PS50109"/>
    </source>
</evidence>
<evidence type="ECO:0000256" key="6">
    <source>
        <dbReference type="ARBA" id="ARBA00023012"/>
    </source>
</evidence>
<dbReference type="Gene3D" id="3.30.565.10">
    <property type="entry name" value="Histidine kinase-like ATPase, C-terminal domain"/>
    <property type="match status" value="1"/>
</dbReference>
<dbReference type="EMBL" id="RPEM01000006">
    <property type="protein sequence ID" value="TGD43389.1"/>
    <property type="molecule type" value="Genomic_DNA"/>
</dbReference>
<keyword evidence="4" id="KW-0808">Transferase</keyword>
<evidence type="ECO:0000256" key="4">
    <source>
        <dbReference type="ARBA" id="ARBA00022679"/>
    </source>
</evidence>
<reference evidence="9 10" key="1">
    <citation type="submission" date="2018-11" db="EMBL/GenBank/DDBJ databases">
        <title>Tabrizicola sp. isolated from sediment of alpine lake.</title>
        <authorList>
            <person name="Liu Z."/>
        </authorList>
    </citation>
    <scope>NUCLEOTIDE SEQUENCE [LARGE SCALE GENOMIC DNA]</scope>
    <source>
        <strain evidence="9 10">DRYC-M-16</strain>
    </source>
</reference>
<feature type="transmembrane region" description="Helical" evidence="7">
    <location>
        <begin position="153"/>
        <end position="172"/>
    </location>
</feature>
<dbReference type="Pfam" id="PF02518">
    <property type="entry name" value="HATPase_c"/>
    <property type="match status" value="1"/>
</dbReference>
<name>A0ABY2KLL2_9RHOB</name>
<dbReference type="InterPro" id="IPR036097">
    <property type="entry name" value="HisK_dim/P_sf"/>
</dbReference>
<dbReference type="InterPro" id="IPR003661">
    <property type="entry name" value="HisK_dim/P_dom"/>
</dbReference>
<dbReference type="PANTHER" id="PTHR43711:SF1">
    <property type="entry name" value="HISTIDINE KINASE 1"/>
    <property type="match status" value="1"/>
</dbReference>
<comment type="caution">
    <text evidence="9">The sequence shown here is derived from an EMBL/GenBank/DDBJ whole genome shotgun (WGS) entry which is preliminary data.</text>
</comment>
<evidence type="ECO:0000256" key="3">
    <source>
        <dbReference type="ARBA" id="ARBA00022553"/>
    </source>
</evidence>
<evidence type="ECO:0000256" key="7">
    <source>
        <dbReference type="SAM" id="Phobius"/>
    </source>
</evidence>
<protein>
    <recommendedName>
        <fullName evidence="2">histidine kinase</fullName>
        <ecNumber evidence="2">2.7.13.3</ecNumber>
    </recommendedName>
</protein>
<feature type="transmembrane region" description="Helical" evidence="7">
    <location>
        <begin position="178"/>
        <end position="201"/>
    </location>
</feature>
<proteinExistence type="predicted"/>
<evidence type="ECO:0000256" key="1">
    <source>
        <dbReference type="ARBA" id="ARBA00000085"/>
    </source>
</evidence>
<evidence type="ECO:0000256" key="2">
    <source>
        <dbReference type="ARBA" id="ARBA00012438"/>
    </source>
</evidence>
<dbReference type="GO" id="GO:0016301">
    <property type="term" value="F:kinase activity"/>
    <property type="evidence" value="ECO:0007669"/>
    <property type="project" value="UniProtKB-KW"/>
</dbReference>
<feature type="transmembrane region" description="Helical" evidence="7">
    <location>
        <begin position="123"/>
        <end position="141"/>
    </location>
</feature>
<evidence type="ECO:0000256" key="5">
    <source>
        <dbReference type="ARBA" id="ARBA00022777"/>
    </source>
</evidence>
<dbReference type="Pfam" id="PF00512">
    <property type="entry name" value="HisKA"/>
    <property type="match status" value="1"/>
</dbReference>
<dbReference type="SMART" id="SM00387">
    <property type="entry name" value="HATPase_c"/>
    <property type="match status" value="1"/>
</dbReference>
<feature type="transmembrane region" description="Helical" evidence="7">
    <location>
        <begin position="97"/>
        <end position="117"/>
    </location>
</feature>
<dbReference type="InterPro" id="IPR004358">
    <property type="entry name" value="Sig_transdc_His_kin-like_C"/>
</dbReference>
<evidence type="ECO:0000313" key="10">
    <source>
        <dbReference type="Proteomes" id="UP000297741"/>
    </source>
</evidence>
<dbReference type="PANTHER" id="PTHR43711">
    <property type="entry name" value="TWO-COMPONENT HISTIDINE KINASE"/>
    <property type="match status" value="1"/>
</dbReference>
<dbReference type="SUPFAM" id="SSF55874">
    <property type="entry name" value="ATPase domain of HSP90 chaperone/DNA topoisomerase II/histidine kinase"/>
    <property type="match status" value="1"/>
</dbReference>
<dbReference type="CDD" id="cd00082">
    <property type="entry name" value="HisKA"/>
    <property type="match status" value="1"/>
</dbReference>
<gene>
    <name evidence="9" type="ORF">EEB11_11095</name>
</gene>
<accession>A0ABY2KLL2</accession>
<organism evidence="9 10">
    <name type="scientific">Pseudotabrizicola sediminis</name>
    <dbReference type="NCBI Taxonomy" id="2486418"/>
    <lineage>
        <taxon>Bacteria</taxon>
        <taxon>Pseudomonadati</taxon>
        <taxon>Pseudomonadota</taxon>
        <taxon>Alphaproteobacteria</taxon>
        <taxon>Rhodobacterales</taxon>
        <taxon>Paracoccaceae</taxon>
        <taxon>Pseudotabrizicola</taxon>
    </lineage>
</organism>
<keyword evidence="5 9" id="KW-0418">Kinase</keyword>
<dbReference type="Proteomes" id="UP000297741">
    <property type="component" value="Unassembled WGS sequence"/>
</dbReference>
<dbReference type="Gene3D" id="1.10.287.130">
    <property type="match status" value="1"/>
</dbReference>
<dbReference type="PROSITE" id="PS50109">
    <property type="entry name" value="HIS_KIN"/>
    <property type="match status" value="1"/>
</dbReference>
<keyword evidence="7" id="KW-1133">Transmembrane helix</keyword>
<keyword evidence="6" id="KW-0902">Two-component regulatory system</keyword>
<dbReference type="SMART" id="SM00388">
    <property type="entry name" value="HisKA"/>
    <property type="match status" value="1"/>
</dbReference>
<keyword evidence="7" id="KW-0812">Transmembrane</keyword>
<dbReference type="InterPro" id="IPR003594">
    <property type="entry name" value="HATPase_dom"/>
</dbReference>
<dbReference type="SUPFAM" id="SSF47384">
    <property type="entry name" value="Homodimeric domain of signal transducing histidine kinase"/>
    <property type="match status" value="1"/>
</dbReference>
<dbReference type="RefSeq" id="WP_135431292.1">
    <property type="nucleotide sequence ID" value="NZ_RPEM01000006.1"/>
</dbReference>
<keyword evidence="3" id="KW-0597">Phosphoprotein</keyword>
<comment type="catalytic activity">
    <reaction evidence="1">
        <text>ATP + protein L-histidine = ADP + protein N-phospho-L-histidine.</text>
        <dbReference type="EC" id="2.7.13.3"/>
    </reaction>
</comment>
<keyword evidence="10" id="KW-1185">Reference proteome</keyword>